<evidence type="ECO:0000313" key="7">
    <source>
        <dbReference type="EMBL" id="AKT44002.1"/>
    </source>
</evidence>
<accession>A0A0K1ETM2</accession>
<dbReference type="InterPro" id="IPR011075">
    <property type="entry name" value="TetR_C"/>
</dbReference>
<dbReference type="STRING" id="52.CMC5_082400"/>
<dbReference type="PROSITE" id="PS50977">
    <property type="entry name" value="HTH_TETR_2"/>
    <property type="match status" value="1"/>
</dbReference>
<dbReference type="PANTHER" id="PTHR30055">
    <property type="entry name" value="HTH-TYPE TRANSCRIPTIONAL REGULATOR RUTR"/>
    <property type="match status" value="1"/>
</dbReference>
<dbReference type="GO" id="GO:0003700">
    <property type="term" value="F:DNA-binding transcription factor activity"/>
    <property type="evidence" value="ECO:0007669"/>
    <property type="project" value="TreeGrafter"/>
</dbReference>
<feature type="region of interest" description="Disordered" evidence="5">
    <location>
        <begin position="1"/>
        <end position="45"/>
    </location>
</feature>
<dbReference type="Pfam" id="PF16859">
    <property type="entry name" value="TetR_C_11"/>
    <property type="match status" value="1"/>
</dbReference>
<evidence type="ECO:0000256" key="3">
    <source>
        <dbReference type="ARBA" id="ARBA00023163"/>
    </source>
</evidence>
<name>A0A0K1ETM2_CHOCO</name>
<keyword evidence="2 4" id="KW-0238">DNA-binding</keyword>
<feature type="compositionally biased region" description="Low complexity" evidence="5">
    <location>
        <begin position="1"/>
        <end position="30"/>
    </location>
</feature>
<dbReference type="Gene3D" id="1.10.357.10">
    <property type="entry name" value="Tetracycline Repressor, domain 2"/>
    <property type="match status" value="1"/>
</dbReference>
<dbReference type="Proteomes" id="UP000067626">
    <property type="component" value="Chromosome"/>
</dbReference>
<feature type="domain" description="HTH tetR-type" evidence="6">
    <location>
        <begin position="48"/>
        <end position="108"/>
    </location>
</feature>
<evidence type="ECO:0000256" key="5">
    <source>
        <dbReference type="SAM" id="MobiDB-lite"/>
    </source>
</evidence>
<dbReference type="KEGG" id="ccro:CMC5_082400"/>
<keyword evidence="1" id="KW-0805">Transcription regulation</keyword>
<dbReference type="SUPFAM" id="SSF48498">
    <property type="entry name" value="Tetracyclin repressor-like, C-terminal domain"/>
    <property type="match status" value="1"/>
</dbReference>
<dbReference type="InterPro" id="IPR036271">
    <property type="entry name" value="Tet_transcr_reg_TetR-rel_C_sf"/>
</dbReference>
<evidence type="ECO:0000313" key="8">
    <source>
        <dbReference type="Proteomes" id="UP000067626"/>
    </source>
</evidence>
<dbReference type="Gene3D" id="1.10.10.60">
    <property type="entry name" value="Homeodomain-like"/>
    <property type="match status" value="1"/>
</dbReference>
<dbReference type="SUPFAM" id="SSF46689">
    <property type="entry name" value="Homeodomain-like"/>
    <property type="match status" value="1"/>
</dbReference>
<dbReference type="AlphaFoldDB" id="A0A0K1ETM2"/>
<protein>
    <submittedName>
        <fullName evidence="7">TetR family transcriptional regulator</fullName>
    </submittedName>
</protein>
<dbReference type="InterPro" id="IPR001647">
    <property type="entry name" value="HTH_TetR"/>
</dbReference>
<dbReference type="EMBL" id="CP012159">
    <property type="protein sequence ID" value="AKT44002.1"/>
    <property type="molecule type" value="Genomic_DNA"/>
</dbReference>
<dbReference type="InterPro" id="IPR009057">
    <property type="entry name" value="Homeodomain-like_sf"/>
</dbReference>
<proteinExistence type="predicted"/>
<evidence type="ECO:0000256" key="4">
    <source>
        <dbReference type="PROSITE-ProRule" id="PRU00335"/>
    </source>
</evidence>
<evidence type="ECO:0000259" key="6">
    <source>
        <dbReference type="PROSITE" id="PS50977"/>
    </source>
</evidence>
<feature type="DNA-binding region" description="H-T-H motif" evidence="4">
    <location>
        <begin position="71"/>
        <end position="90"/>
    </location>
</feature>
<keyword evidence="3" id="KW-0804">Transcription</keyword>
<sequence>MRSMPSTKSTSTKKPSTKKPSTQSTGAAEKPAPRRPKAPAKPPLVRGEAIVQRVLEATLHELAQVGYRGFRIEEVAARAEVNKTTVYRRWPSQRELIRDALRAAARDKRVAPNTGSLRSDLFALARTFVEQTRHPLGQSFIRMLMAESADSELFEILLSLREEHEAMQQPLIENAQARGELAPGVNHLIIFQALAGALHQRIFFMREDVDDTFLTNLIDLLLLGALHPSARRAL</sequence>
<dbReference type="PATRIC" id="fig|52.7.peg.9059"/>
<dbReference type="Pfam" id="PF00440">
    <property type="entry name" value="TetR_N"/>
    <property type="match status" value="1"/>
</dbReference>
<reference evidence="7 8" key="1">
    <citation type="submission" date="2015-07" db="EMBL/GenBank/DDBJ databases">
        <title>Genome analysis of myxobacterium Chondromyces crocatus Cm c5 reveals a high potential for natural compound synthesis and the genetic basis for the loss of fruiting body formation.</title>
        <authorList>
            <person name="Zaburannyi N."/>
            <person name="Bunk B."/>
            <person name="Maier J."/>
            <person name="Overmann J."/>
            <person name="Mueller R."/>
        </authorList>
    </citation>
    <scope>NUCLEOTIDE SEQUENCE [LARGE SCALE GENOMIC DNA]</scope>
    <source>
        <strain evidence="7 8">Cm c5</strain>
    </source>
</reference>
<gene>
    <name evidence="7" type="primary">tetR</name>
    <name evidence="7" type="ORF">CMC5_082400</name>
</gene>
<dbReference type="PANTHER" id="PTHR30055:SF148">
    <property type="entry name" value="TETR-FAMILY TRANSCRIPTIONAL REGULATOR"/>
    <property type="match status" value="1"/>
</dbReference>
<keyword evidence="8" id="KW-1185">Reference proteome</keyword>
<evidence type="ECO:0000256" key="2">
    <source>
        <dbReference type="ARBA" id="ARBA00023125"/>
    </source>
</evidence>
<evidence type="ECO:0000256" key="1">
    <source>
        <dbReference type="ARBA" id="ARBA00023015"/>
    </source>
</evidence>
<organism evidence="7 8">
    <name type="scientific">Chondromyces crocatus</name>
    <dbReference type="NCBI Taxonomy" id="52"/>
    <lineage>
        <taxon>Bacteria</taxon>
        <taxon>Pseudomonadati</taxon>
        <taxon>Myxococcota</taxon>
        <taxon>Polyangia</taxon>
        <taxon>Polyangiales</taxon>
        <taxon>Polyangiaceae</taxon>
        <taxon>Chondromyces</taxon>
    </lineage>
</organism>
<dbReference type="GO" id="GO:0000976">
    <property type="term" value="F:transcription cis-regulatory region binding"/>
    <property type="evidence" value="ECO:0007669"/>
    <property type="project" value="TreeGrafter"/>
</dbReference>
<dbReference type="InterPro" id="IPR050109">
    <property type="entry name" value="HTH-type_TetR-like_transc_reg"/>
</dbReference>